<proteinExistence type="predicted"/>
<protein>
    <submittedName>
        <fullName evidence="1">Uncharacterized protein</fullName>
    </submittedName>
</protein>
<organism evidence="1 2">
    <name type="scientific">Rhodoblastus acidophilus</name>
    <name type="common">Rhodopseudomonas acidophila</name>
    <dbReference type="NCBI Taxonomy" id="1074"/>
    <lineage>
        <taxon>Bacteria</taxon>
        <taxon>Pseudomonadati</taxon>
        <taxon>Pseudomonadota</taxon>
        <taxon>Alphaproteobacteria</taxon>
        <taxon>Hyphomicrobiales</taxon>
        <taxon>Rhodoblastaceae</taxon>
        <taxon>Rhodoblastus</taxon>
    </lineage>
</organism>
<keyword evidence="2" id="KW-1185">Reference proteome</keyword>
<dbReference type="EMBL" id="FYDG01000002">
    <property type="protein sequence ID" value="SNB66075.1"/>
    <property type="molecule type" value="Genomic_DNA"/>
</dbReference>
<dbReference type="AlphaFoldDB" id="A0A212R254"/>
<name>A0A212R254_RHOAC</name>
<dbReference type="Proteomes" id="UP000198418">
    <property type="component" value="Unassembled WGS sequence"/>
</dbReference>
<dbReference type="OrthoDB" id="8453307at2"/>
<gene>
    <name evidence="1" type="ORF">SAMN06265338_102382</name>
</gene>
<reference evidence="2" key="1">
    <citation type="submission" date="2017-06" db="EMBL/GenBank/DDBJ databases">
        <authorList>
            <person name="Varghese N."/>
            <person name="Submissions S."/>
        </authorList>
    </citation>
    <scope>NUCLEOTIDE SEQUENCE [LARGE SCALE GENOMIC DNA]</scope>
    <source>
        <strain evidence="2">DSM 137</strain>
    </source>
</reference>
<dbReference type="RefSeq" id="WP_088519889.1">
    <property type="nucleotide sequence ID" value="NZ_FYDG01000002.1"/>
</dbReference>
<evidence type="ECO:0000313" key="1">
    <source>
        <dbReference type="EMBL" id="SNB66075.1"/>
    </source>
</evidence>
<accession>A0A212R254</accession>
<evidence type="ECO:0000313" key="2">
    <source>
        <dbReference type="Proteomes" id="UP000198418"/>
    </source>
</evidence>
<sequence length="73" mass="8131">MLYHFQILDSEGVRRDVESLRLPNLDAVWERIASIASARDAEGRQIRVTNEAGGIVVLVGVCTARRLQKLRAA</sequence>